<feature type="binding site" evidence="4">
    <location>
        <begin position="591"/>
        <end position="594"/>
    </location>
    <ligand>
        <name>GTP</name>
        <dbReference type="ChEBI" id="CHEBI:37565"/>
    </ligand>
</feature>
<dbReference type="KEGG" id="ngr:NAEGRDRAFT_81248"/>
<evidence type="ECO:0000256" key="4">
    <source>
        <dbReference type="PIRSR" id="PIRSR606689-1"/>
    </source>
</evidence>
<dbReference type="InterPro" id="IPR006689">
    <property type="entry name" value="Small_GTPase_ARF/SAR"/>
</dbReference>
<evidence type="ECO:0000256" key="3">
    <source>
        <dbReference type="ARBA" id="ARBA00023134"/>
    </source>
</evidence>
<evidence type="ECO:0000256" key="6">
    <source>
        <dbReference type="SAM" id="MobiDB-lite"/>
    </source>
</evidence>
<dbReference type="CDD" id="cd00878">
    <property type="entry name" value="Arf_Arl"/>
    <property type="match status" value="1"/>
</dbReference>
<dbReference type="InterPro" id="IPR027417">
    <property type="entry name" value="P-loop_NTPase"/>
</dbReference>
<keyword evidence="2 4" id="KW-0547">Nucleotide-binding</keyword>
<dbReference type="GO" id="GO:0005525">
    <property type="term" value="F:GTP binding"/>
    <property type="evidence" value="ECO:0007669"/>
    <property type="project" value="UniProtKB-KW"/>
</dbReference>
<gene>
    <name evidence="8" type="ORF">NAEGRDRAFT_81248</name>
</gene>
<organism evidence="9">
    <name type="scientific">Naegleria gruberi</name>
    <name type="common">Amoeba</name>
    <dbReference type="NCBI Taxonomy" id="5762"/>
    <lineage>
        <taxon>Eukaryota</taxon>
        <taxon>Discoba</taxon>
        <taxon>Heterolobosea</taxon>
        <taxon>Tetramitia</taxon>
        <taxon>Eutetramitia</taxon>
        <taxon>Vahlkampfiidae</taxon>
        <taxon>Naegleria</taxon>
    </lineage>
</organism>
<dbReference type="PANTHER" id="PTHR11711">
    <property type="entry name" value="ADP RIBOSYLATION FACTOR-RELATED"/>
    <property type="match status" value="1"/>
</dbReference>
<dbReference type="EMBL" id="GG738898">
    <property type="protein sequence ID" value="EFC39593.1"/>
    <property type="molecule type" value="Genomic_DNA"/>
</dbReference>
<dbReference type="InterPro" id="IPR000210">
    <property type="entry name" value="BTB/POZ_dom"/>
</dbReference>
<dbReference type="SMART" id="SM00175">
    <property type="entry name" value="RAB"/>
    <property type="match status" value="1"/>
</dbReference>
<dbReference type="GO" id="GO:0030010">
    <property type="term" value="P:establishment of cell polarity"/>
    <property type="evidence" value="ECO:0007669"/>
    <property type="project" value="UniProtKB-ARBA"/>
</dbReference>
<dbReference type="SUPFAM" id="SSF52540">
    <property type="entry name" value="P-loop containing nucleoside triphosphate hydrolases"/>
    <property type="match status" value="1"/>
</dbReference>
<evidence type="ECO:0000256" key="1">
    <source>
        <dbReference type="ARBA" id="ARBA00010290"/>
    </source>
</evidence>
<reference evidence="8 9" key="1">
    <citation type="journal article" date="2010" name="Cell">
        <title>The genome of Naegleria gruberi illuminates early eukaryotic versatility.</title>
        <authorList>
            <person name="Fritz-Laylin L.K."/>
            <person name="Prochnik S.E."/>
            <person name="Ginger M.L."/>
            <person name="Dacks J.B."/>
            <person name="Carpenter M.L."/>
            <person name="Field M.C."/>
            <person name="Kuo A."/>
            <person name="Paredez A."/>
            <person name="Chapman J."/>
            <person name="Pham J."/>
            <person name="Shu S."/>
            <person name="Neupane R."/>
            <person name="Cipriano M."/>
            <person name="Mancuso J."/>
            <person name="Tu H."/>
            <person name="Salamov A."/>
            <person name="Lindquist E."/>
            <person name="Shapiro H."/>
            <person name="Lucas S."/>
            <person name="Grigoriev I.V."/>
            <person name="Cande W.Z."/>
            <person name="Fulton C."/>
            <person name="Rokhsar D.S."/>
            <person name="Dawson S.C."/>
        </authorList>
    </citation>
    <scope>NUCLEOTIDE SEQUENCE [LARGE SCALE GENOMIC DNA]</scope>
    <source>
        <strain evidence="8 9">NEG-M</strain>
    </source>
</reference>
<dbReference type="Gene3D" id="3.40.50.300">
    <property type="entry name" value="P-loop containing nucleotide triphosphate hydrolases"/>
    <property type="match status" value="1"/>
</dbReference>
<dbReference type="VEuPathDB" id="AmoebaDB:NAEGRDRAFT_81248"/>
<dbReference type="FunFam" id="3.40.50.300:FF:000412">
    <property type="entry name" value="ADP-ribosylation factor 1"/>
    <property type="match status" value="1"/>
</dbReference>
<keyword evidence="3 4" id="KW-0342">GTP-binding</keyword>
<proteinExistence type="inferred from homology"/>
<protein>
    <submittedName>
        <fullName evidence="8">ARF/SAR family small GTPase</fullName>
    </submittedName>
</protein>
<dbReference type="SMART" id="SM00177">
    <property type="entry name" value="ARF"/>
    <property type="match status" value="1"/>
</dbReference>
<feature type="binding site" evidence="4">
    <location>
        <begin position="489"/>
        <end position="496"/>
    </location>
    <ligand>
        <name>GTP</name>
        <dbReference type="ChEBI" id="CHEBI:37565"/>
    </ligand>
</feature>
<dbReference type="Proteomes" id="UP000006671">
    <property type="component" value="Unassembled WGS sequence"/>
</dbReference>
<dbReference type="AlphaFoldDB" id="D2VUA2"/>
<name>D2VUA2_NAEGR</name>
<evidence type="ECO:0000313" key="8">
    <source>
        <dbReference type="EMBL" id="EFC39593.1"/>
    </source>
</evidence>
<evidence type="ECO:0000259" key="7">
    <source>
        <dbReference type="PROSITE" id="PS50097"/>
    </source>
</evidence>
<dbReference type="InParanoid" id="D2VUA2"/>
<feature type="binding site" evidence="5">
    <location>
        <position position="513"/>
    </location>
    <ligand>
        <name>Mg(2+)</name>
        <dbReference type="ChEBI" id="CHEBI:18420"/>
    </ligand>
</feature>
<evidence type="ECO:0000256" key="5">
    <source>
        <dbReference type="PIRSR" id="PIRSR606689-2"/>
    </source>
</evidence>
<feature type="region of interest" description="Disordered" evidence="6">
    <location>
        <begin position="72"/>
        <end position="107"/>
    </location>
</feature>
<dbReference type="InterPro" id="IPR011333">
    <property type="entry name" value="SKP1/BTB/POZ_sf"/>
</dbReference>
<feature type="binding site" evidence="4">
    <location>
        <position position="535"/>
    </location>
    <ligand>
        <name>GTP</name>
        <dbReference type="ChEBI" id="CHEBI:37565"/>
    </ligand>
</feature>
<comment type="similarity">
    <text evidence="1">Belongs to the small GTPase superfamily. Arf family.</text>
</comment>
<dbReference type="RefSeq" id="XP_002672337.1">
    <property type="nucleotide sequence ID" value="XM_002672291.1"/>
</dbReference>
<dbReference type="InterPro" id="IPR005225">
    <property type="entry name" value="Small_GTP-bd"/>
</dbReference>
<dbReference type="OrthoDB" id="2011769at2759"/>
<evidence type="ECO:0000256" key="2">
    <source>
        <dbReference type="ARBA" id="ARBA00022741"/>
    </source>
</evidence>
<dbReference type="SUPFAM" id="SSF54695">
    <property type="entry name" value="POZ domain"/>
    <property type="match status" value="1"/>
</dbReference>
<dbReference type="Pfam" id="PF00025">
    <property type="entry name" value="Arf"/>
    <property type="match status" value="1"/>
</dbReference>
<keyword evidence="5" id="KW-0460">Magnesium</keyword>
<dbReference type="NCBIfam" id="TIGR00231">
    <property type="entry name" value="small_GTP"/>
    <property type="match status" value="1"/>
</dbReference>
<keyword evidence="5" id="KW-0479">Metal-binding</keyword>
<dbReference type="STRING" id="5762.D2VUA2"/>
<feature type="binding site" evidence="5">
    <location>
        <position position="496"/>
    </location>
    <ligand>
        <name>Mg(2+)</name>
        <dbReference type="ChEBI" id="CHEBI:18420"/>
    </ligand>
</feature>
<dbReference type="PROSITE" id="PS51417">
    <property type="entry name" value="ARF"/>
    <property type="match status" value="1"/>
</dbReference>
<dbReference type="SMART" id="SM00178">
    <property type="entry name" value="SAR"/>
    <property type="match status" value="1"/>
</dbReference>
<feature type="domain" description="BTB" evidence="7">
    <location>
        <begin position="140"/>
        <end position="217"/>
    </location>
</feature>
<dbReference type="InterPro" id="IPR024156">
    <property type="entry name" value="Small_GTPase_ARF"/>
</dbReference>
<sequence length="665" mass="76344">MWNIMDHISSDQAKTVTEKVIDEEDVSKYSHWYCRDESLLKEDAESKPNEEAIRKVQNSMIYYLIRDEETKSDAADQKQQVETETEKTNDENNQEKKEENKEKKEEKIPNDLFEMETTQGEDDLVTVNYNRLGQKEEELVYFTIHIPDIKKKLLVSRELLLLESKVFEGMLNSEMLESKSNEMTLQKEQAQEGEKSSCEYFDLAMEFIHVGKLGVSKTSFNENVSNIIEWKDLLGLLRIADEYQIESLSRAISRVVNQFNALTIGITCLEFSADCKSIILPNVCDNLAFNPACVVSDMVYSGIPIETANHEEVNQYLEDPKLALKEYPFLDSNLAPPTLHKILATPLVQPLAKIIISLPIELFEGMMTSPYCALKQDPKMAFIVLWMLQDVENRYIDTFRLLKSVDWSLCETEILYTLIYFVFIGIGKTLPQHKSICGEAHDMLHMSMFRKNNTLSDEDWSNYLTKLFPEREQGKISHLHKELRFLNLGIDASGKTTLLYKLKLDEVVTTIPTIGFNVETVDYKNAKITMWDVGGAYKLRALWRHYYQNTNGVVFVVDSNDRDRLEEAADDLHKLAKEDELKDCPILILANKQDLPNAMSVAEIADKMKLTSLSQKKWFIQACCALTGEGLYEGLEWAVESCNVKLVNTPKGNLQKFSHFGTMTF</sequence>
<accession>D2VUA2</accession>
<dbReference type="PRINTS" id="PR00328">
    <property type="entry name" value="SAR1GTPBP"/>
</dbReference>
<dbReference type="GeneID" id="8857666"/>
<dbReference type="GO" id="GO:0003924">
    <property type="term" value="F:GTPase activity"/>
    <property type="evidence" value="ECO:0007669"/>
    <property type="project" value="InterPro"/>
</dbReference>
<evidence type="ECO:0000313" key="9">
    <source>
        <dbReference type="Proteomes" id="UP000006671"/>
    </source>
</evidence>
<dbReference type="Gene3D" id="3.30.710.10">
    <property type="entry name" value="Potassium Channel Kv1.1, Chain A"/>
    <property type="match status" value="1"/>
</dbReference>
<dbReference type="eggNOG" id="KOG0070">
    <property type="taxonomic scope" value="Eukaryota"/>
</dbReference>
<keyword evidence="9" id="KW-1185">Reference proteome</keyword>
<dbReference type="GO" id="GO:0046872">
    <property type="term" value="F:metal ion binding"/>
    <property type="evidence" value="ECO:0007669"/>
    <property type="project" value="UniProtKB-KW"/>
</dbReference>
<dbReference type="PROSITE" id="PS50097">
    <property type="entry name" value="BTB"/>
    <property type="match status" value="1"/>
</dbReference>